<keyword evidence="9" id="KW-0289">Folate biosynthesis</keyword>
<dbReference type="InterPro" id="IPR050571">
    <property type="entry name" value="Class-IV_PLP-Dep_Aminotrnsfr"/>
</dbReference>
<evidence type="ECO:0000256" key="4">
    <source>
        <dbReference type="ARBA" id="ARBA00004931"/>
    </source>
</evidence>
<dbReference type="FunFam" id="3.20.10.10:FF:000002">
    <property type="entry name" value="D-alanine aminotransferase"/>
    <property type="match status" value="1"/>
</dbReference>
<proteinExistence type="inferred from homology"/>
<dbReference type="RefSeq" id="WP_115330327.1">
    <property type="nucleotide sequence ID" value="NZ_CAAAHP010000004.1"/>
</dbReference>
<dbReference type="GO" id="GO:0046656">
    <property type="term" value="P:folic acid biosynthetic process"/>
    <property type="evidence" value="ECO:0007669"/>
    <property type="project" value="UniProtKB-KW"/>
</dbReference>
<dbReference type="Gene3D" id="3.30.470.10">
    <property type="match status" value="1"/>
</dbReference>
<evidence type="ECO:0000256" key="13">
    <source>
        <dbReference type="ARBA" id="ARBA00048798"/>
    </source>
</evidence>
<evidence type="ECO:0000256" key="16">
    <source>
        <dbReference type="ARBA" id="ARBA00054027"/>
    </source>
</evidence>
<keyword evidence="21" id="KW-0456">Lyase</keyword>
<dbReference type="Gene3D" id="3.20.10.10">
    <property type="entry name" value="D-amino Acid Aminotransferase, subunit A, domain 2"/>
    <property type="match status" value="1"/>
</dbReference>
<dbReference type="EMBL" id="UGOD01000001">
    <property type="protein sequence ID" value="STX50622.1"/>
    <property type="molecule type" value="Genomic_DNA"/>
</dbReference>
<evidence type="ECO:0000256" key="19">
    <source>
        <dbReference type="RuleBase" id="RU004106"/>
    </source>
</evidence>
<dbReference type="EC" id="4.1.3.38" evidence="11"/>
<dbReference type="PANTHER" id="PTHR42743">
    <property type="entry name" value="AMINO-ACID AMINOTRANSFERASE"/>
    <property type="match status" value="1"/>
</dbReference>
<comment type="pathway">
    <text evidence="3">Amino-acid biosynthesis; L-isoleucine biosynthesis; L-isoleucine from 2-oxobutanoate: step 4/4.</text>
</comment>
<comment type="function">
    <text evidence="16">Involved in the biosynthesis of p-aminobenzoate (PABA), a precursor of tetrahydrofolate. Converts 4-amino-4-deoxychorismate into 4-aminobenzoate (PABA) and pyruvate.</text>
</comment>
<evidence type="ECO:0000256" key="11">
    <source>
        <dbReference type="ARBA" id="ARBA00035676"/>
    </source>
</evidence>
<comment type="catalytic activity">
    <reaction evidence="14">
        <text>L-leucine + 2-oxoglutarate = 4-methyl-2-oxopentanoate + L-glutamate</text>
        <dbReference type="Rhea" id="RHEA:18321"/>
        <dbReference type="ChEBI" id="CHEBI:16810"/>
        <dbReference type="ChEBI" id="CHEBI:17865"/>
        <dbReference type="ChEBI" id="CHEBI:29985"/>
        <dbReference type="ChEBI" id="CHEBI:57427"/>
        <dbReference type="EC" id="2.6.1.42"/>
    </reaction>
</comment>
<dbReference type="EC" id="2.6.1.42" evidence="7"/>
<comment type="catalytic activity">
    <reaction evidence="15">
        <text>4-amino-4-deoxychorismate = 4-aminobenzoate + pyruvate + H(+)</text>
        <dbReference type="Rhea" id="RHEA:16201"/>
        <dbReference type="ChEBI" id="CHEBI:15361"/>
        <dbReference type="ChEBI" id="CHEBI:15378"/>
        <dbReference type="ChEBI" id="CHEBI:17836"/>
        <dbReference type="ChEBI" id="CHEBI:58406"/>
        <dbReference type="EC" id="4.1.3.38"/>
    </reaction>
</comment>
<comment type="pathway">
    <text evidence="5">Amino-acid biosynthesis; L-leucine biosynthesis; L-leucine from 3-methyl-2-oxobutanoate: step 4/4.</text>
</comment>
<comment type="cofactor">
    <cofactor evidence="1 20">
        <name>pyridoxal 5'-phosphate</name>
        <dbReference type="ChEBI" id="CHEBI:597326"/>
    </cofactor>
</comment>
<dbReference type="Proteomes" id="UP000254794">
    <property type="component" value="Unassembled WGS sequence"/>
</dbReference>
<organism evidence="21 22">
    <name type="scientific">Legionella busanensis</name>
    <dbReference type="NCBI Taxonomy" id="190655"/>
    <lineage>
        <taxon>Bacteria</taxon>
        <taxon>Pseudomonadati</taxon>
        <taxon>Pseudomonadota</taxon>
        <taxon>Gammaproteobacteria</taxon>
        <taxon>Legionellales</taxon>
        <taxon>Legionellaceae</taxon>
        <taxon>Legionella</taxon>
    </lineage>
</organism>
<comment type="catalytic activity">
    <reaction evidence="13">
        <text>L-isoleucine + 2-oxoglutarate = (S)-3-methyl-2-oxopentanoate + L-glutamate</text>
        <dbReference type="Rhea" id="RHEA:24801"/>
        <dbReference type="ChEBI" id="CHEBI:16810"/>
        <dbReference type="ChEBI" id="CHEBI:29985"/>
        <dbReference type="ChEBI" id="CHEBI:35146"/>
        <dbReference type="ChEBI" id="CHEBI:58045"/>
        <dbReference type="EC" id="2.6.1.42"/>
    </reaction>
</comment>
<dbReference type="AlphaFoldDB" id="A0A378JR75"/>
<evidence type="ECO:0000256" key="3">
    <source>
        <dbReference type="ARBA" id="ARBA00004824"/>
    </source>
</evidence>
<evidence type="ECO:0000313" key="22">
    <source>
        <dbReference type="Proteomes" id="UP000254794"/>
    </source>
</evidence>
<comment type="pathway">
    <text evidence="10">Cofactor biosynthesis; tetrahydrofolate biosynthesis; 4-aminobenzoate from chorismate: step 2/2.</text>
</comment>
<protein>
    <recommendedName>
        <fullName evidence="17">Aminodeoxychorismate lyase</fullName>
        <ecNumber evidence="7">2.6.1.42</ecNumber>
        <ecNumber evidence="11">4.1.3.38</ecNumber>
    </recommendedName>
    <alternativeName>
        <fullName evidence="18">4-amino-4-deoxychorismate lyase</fullName>
    </alternativeName>
</protein>
<dbReference type="OrthoDB" id="9805628at2"/>
<dbReference type="CDD" id="cd00449">
    <property type="entry name" value="PLPDE_IV"/>
    <property type="match status" value="1"/>
</dbReference>
<reference evidence="21 22" key="1">
    <citation type="submission" date="2018-06" db="EMBL/GenBank/DDBJ databases">
        <authorList>
            <consortium name="Pathogen Informatics"/>
            <person name="Doyle S."/>
        </authorList>
    </citation>
    <scope>NUCLEOTIDE SEQUENCE [LARGE SCALE GENOMIC DNA]</scope>
    <source>
        <strain evidence="21 22">NCTC13316</strain>
    </source>
</reference>
<keyword evidence="21" id="KW-0032">Aminotransferase</keyword>
<keyword evidence="22" id="KW-1185">Reference proteome</keyword>
<dbReference type="InterPro" id="IPR018300">
    <property type="entry name" value="Aminotrans_IV_CS"/>
</dbReference>
<dbReference type="GO" id="GO:0008652">
    <property type="term" value="P:amino acid biosynthetic process"/>
    <property type="evidence" value="ECO:0007669"/>
    <property type="project" value="UniProtKB-ARBA"/>
</dbReference>
<evidence type="ECO:0000256" key="7">
    <source>
        <dbReference type="ARBA" id="ARBA00013053"/>
    </source>
</evidence>
<evidence type="ECO:0000256" key="5">
    <source>
        <dbReference type="ARBA" id="ARBA00005072"/>
    </source>
</evidence>
<comment type="similarity">
    <text evidence="6 19">Belongs to the class-IV pyridoxal-phosphate-dependent aminotransferase family.</text>
</comment>
<evidence type="ECO:0000256" key="1">
    <source>
        <dbReference type="ARBA" id="ARBA00001933"/>
    </source>
</evidence>
<evidence type="ECO:0000256" key="15">
    <source>
        <dbReference type="ARBA" id="ARBA00049529"/>
    </source>
</evidence>
<dbReference type="GO" id="GO:0052656">
    <property type="term" value="F:L-isoleucine-2-oxoglutarate transaminase activity"/>
    <property type="evidence" value="ECO:0007669"/>
    <property type="project" value="RHEA"/>
</dbReference>
<dbReference type="PANTHER" id="PTHR42743:SF11">
    <property type="entry name" value="AMINODEOXYCHORISMATE LYASE"/>
    <property type="match status" value="1"/>
</dbReference>
<dbReference type="PROSITE" id="PS00770">
    <property type="entry name" value="AA_TRANSFER_CLASS_4"/>
    <property type="match status" value="1"/>
</dbReference>
<evidence type="ECO:0000256" key="12">
    <source>
        <dbReference type="ARBA" id="ARBA00048212"/>
    </source>
</evidence>
<dbReference type="InterPro" id="IPR043132">
    <property type="entry name" value="BCAT-like_C"/>
</dbReference>
<evidence type="ECO:0000256" key="8">
    <source>
        <dbReference type="ARBA" id="ARBA00022898"/>
    </source>
</evidence>
<keyword evidence="21" id="KW-0808">Transferase</keyword>
<dbReference type="GO" id="GO:0052655">
    <property type="term" value="F:L-valine-2-oxoglutarate transaminase activity"/>
    <property type="evidence" value="ECO:0007669"/>
    <property type="project" value="RHEA"/>
</dbReference>
<dbReference type="GO" id="GO:0052654">
    <property type="term" value="F:L-leucine-2-oxoglutarate transaminase activity"/>
    <property type="evidence" value="ECO:0007669"/>
    <property type="project" value="RHEA"/>
</dbReference>
<comment type="catalytic activity">
    <reaction evidence="12">
        <text>L-valine + 2-oxoglutarate = 3-methyl-2-oxobutanoate + L-glutamate</text>
        <dbReference type="Rhea" id="RHEA:24813"/>
        <dbReference type="ChEBI" id="CHEBI:11851"/>
        <dbReference type="ChEBI" id="CHEBI:16810"/>
        <dbReference type="ChEBI" id="CHEBI:29985"/>
        <dbReference type="ChEBI" id="CHEBI:57762"/>
        <dbReference type="EC" id="2.6.1.42"/>
    </reaction>
</comment>
<evidence type="ECO:0000256" key="17">
    <source>
        <dbReference type="ARBA" id="ARBA00069174"/>
    </source>
</evidence>
<name>A0A378JR75_9GAMM</name>
<dbReference type="InterPro" id="IPR036038">
    <property type="entry name" value="Aminotransferase-like"/>
</dbReference>
<comment type="pathway">
    <text evidence="4">Amino-acid biosynthesis; L-valine biosynthesis; L-valine from pyruvate: step 4/4.</text>
</comment>
<dbReference type="InterPro" id="IPR043131">
    <property type="entry name" value="BCAT-like_N"/>
</dbReference>
<evidence type="ECO:0000256" key="9">
    <source>
        <dbReference type="ARBA" id="ARBA00022909"/>
    </source>
</evidence>
<gene>
    <name evidence="21" type="primary">ilvE</name>
    <name evidence="21" type="ORF">NCTC13316_00705</name>
</gene>
<evidence type="ECO:0000256" key="14">
    <source>
        <dbReference type="ARBA" id="ARBA00049229"/>
    </source>
</evidence>
<evidence type="ECO:0000256" key="6">
    <source>
        <dbReference type="ARBA" id="ARBA00009320"/>
    </source>
</evidence>
<dbReference type="GO" id="GO:0008696">
    <property type="term" value="F:4-amino-4-deoxychorismate lyase activity"/>
    <property type="evidence" value="ECO:0007669"/>
    <property type="project" value="UniProtKB-EC"/>
</dbReference>
<evidence type="ECO:0000256" key="10">
    <source>
        <dbReference type="ARBA" id="ARBA00035633"/>
    </source>
</evidence>
<comment type="function">
    <text evidence="2">Acts on leucine, isoleucine and valine.</text>
</comment>
<evidence type="ECO:0000256" key="18">
    <source>
        <dbReference type="ARBA" id="ARBA00080135"/>
    </source>
</evidence>
<evidence type="ECO:0000313" key="21">
    <source>
        <dbReference type="EMBL" id="STX50622.1"/>
    </source>
</evidence>
<dbReference type="InterPro" id="IPR001544">
    <property type="entry name" value="Aminotrans_IV"/>
</dbReference>
<evidence type="ECO:0000256" key="2">
    <source>
        <dbReference type="ARBA" id="ARBA00003109"/>
    </source>
</evidence>
<dbReference type="SUPFAM" id="SSF56752">
    <property type="entry name" value="D-aminoacid aminotransferase-like PLP-dependent enzymes"/>
    <property type="match status" value="1"/>
</dbReference>
<sequence length="267" mass="29908">MPCQVVFGGLSNNISFVSHDRLLLGEGLFETIKIVNGEPCYADLHWQRLKQSADFLEIPFNLSLTEWVDKLLLYIKSIALNNGGIKAVLSGGSGERGLNAKGKTPYLFLEAFSYQPNYSAVILTQAPWLRDSSNPVYKIKSINYLEAIMASRYAKEKRVDDVLFFNLDQFALETTIANFFLIIDGQLVTPSLTCNILPGITRSRILAICQQLNKPCIETNVSKSMLAQAEAAFICNTLQTIRPVKALDEFHYCEQHPLLKELIKLVA</sequence>
<keyword evidence="8 20" id="KW-0663">Pyridoxal phosphate</keyword>
<dbReference type="Pfam" id="PF01063">
    <property type="entry name" value="Aminotran_4"/>
    <property type="match status" value="1"/>
</dbReference>
<evidence type="ECO:0000256" key="20">
    <source>
        <dbReference type="RuleBase" id="RU004516"/>
    </source>
</evidence>
<accession>A0A378JR75</accession>